<name>J3JFY8_9EURY</name>
<sequence length="55" mass="6304">MSSFVLQGVGDFLVQNPIFTGLLIVMLLFVFFSYLFLRRTLTGLREGYDQGRRGN</sequence>
<dbReference type="EMBL" id="ALJD01000004">
    <property type="protein sequence ID" value="EJN59641.1"/>
    <property type="molecule type" value="Genomic_DNA"/>
</dbReference>
<keyword evidence="1" id="KW-0472">Membrane</keyword>
<accession>J3JFY8</accession>
<organism evidence="2 3">
    <name type="scientific">Halogranum salarium B-1</name>
    <dbReference type="NCBI Taxonomy" id="1210908"/>
    <lineage>
        <taxon>Archaea</taxon>
        <taxon>Methanobacteriati</taxon>
        <taxon>Methanobacteriota</taxon>
        <taxon>Stenosarchaea group</taxon>
        <taxon>Halobacteria</taxon>
        <taxon>Halobacteriales</taxon>
        <taxon>Haloferacaceae</taxon>
    </lineage>
</organism>
<dbReference type="OrthoDB" id="246670at2157"/>
<evidence type="ECO:0000313" key="2">
    <source>
        <dbReference type="EMBL" id="EJN59641.1"/>
    </source>
</evidence>
<protein>
    <submittedName>
        <fullName evidence="2">Uncharacterized protein</fullName>
    </submittedName>
</protein>
<keyword evidence="1" id="KW-0812">Transmembrane</keyword>
<dbReference type="Pfam" id="PF25258">
    <property type="entry name" value="DUF7859"/>
    <property type="match status" value="1"/>
</dbReference>
<dbReference type="Proteomes" id="UP000007813">
    <property type="component" value="Unassembled WGS sequence"/>
</dbReference>
<dbReference type="InterPro" id="IPR057181">
    <property type="entry name" value="DUF7859"/>
</dbReference>
<dbReference type="RefSeq" id="WP_009366877.1">
    <property type="nucleotide sequence ID" value="NZ_ALJD01000004.1"/>
</dbReference>
<gene>
    <name evidence="2" type="ORF">HSB1_17990</name>
</gene>
<reference evidence="2 3" key="1">
    <citation type="journal article" date="2012" name="J. Bacteriol.">
        <title>Draft Genome Sequence of the Extremely Halophilic Archaeon Halogranum salarium B-1T.</title>
        <authorList>
            <person name="Kim K.K."/>
            <person name="Lee K.C."/>
            <person name="Lee J.S."/>
        </authorList>
    </citation>
    <scope>NUCLEOTIDE SEQUENCE [LARGE SCALE GENOMIC DNA]</scope>
    <source>
        <strain evidence="2 3">B-1</strain>
    </source>
</reference>
<dbReference type="eggNOG" id="arCOG10974">
    <property type="taxonomic scope" value="Archaea"/>
</dbReference>
<comment type="caution">
    <text evidence="2">The sequence shown here is derived from an EMBL/GenBank/DDBJ whole genome shotgun (WGS) entry which is preliminary data.</text>
</comment>
<evidence type="ECO:0000313" key="3">
    <source>
        <dbReference type="Proteomes" id="UP000007813"/>
    </source>
</evidence>
<keyword evidence="1" id="KW-1133">Transmembrane helix</keyword>
<evidence type="ECO:0000256" key="1">
    <source>
        <dbReference type="SAM" id="Phobius"/>
    </source>
</evidence>
<dbReference type="AlphaFoldDB" id="J3JFY8"/>
<feature type="transmembrane region" description="Helical" evidence="1">
    <location>
        <begin position="18"/>
        <end position="37"/>
    </location>
</feature>
<proteinExistence type="predicted"/>